<evidence type="ECO:0000313" key="1">
    <source>
        <dbReference type="EMBL" id="KIO11566.1"/>
    </source>
</evidence>
<dbReference type="InParanoid" id="A0A0C3PR89"/>
<name>A0A0C3PR89_PISTI</name>
<keyword evidence="2" id="KW-1185">Reference proteome</keyword>
<organism evidence="1 2">
    <name type="scientific">Pisolithus tinctorius Marx 270</name>
    <dbReference type="NCBI Taxonomy" id="870435"/>
    <lineage>
        <taxon>Eukaryota</taxon>
        <taxon>Fungi</taxon>
        <taxon>Dikarya</taxon>
        <taxon>Basidiomycota</taxon>
        <taxon>Agaricomycotina</taxon>
        <taxon>Agaricomycetes</taxon>
        <taxon>Agaricomycetidae</taxon>
        <taxon>Boletales</taxon>
        <taxon>Sclerodermatineae</taxon>
        <taxon>Pisolithaceae</taxon>
        <taxon>Pisolithus</taxon>
    </lineage>
</organism>
<reference evidence="1 2" key="1">
    <citation type="submission" date="2014-04" db="EMBL/GenBank/DDBJ databases">
        <authorList>
            <consortium name="DOE Joint Genome Institute"/>
            <person name="Kuo A."/>
            <person name="Kohler A."/>
            <person name="Costa M.D."/>
            <person name="Nagy L.G."/>
            <person name="Floudas D."/>
            <person name="Copeland A."/>
            <person name="Barry K.W."/>
            <person name="Cichocki N."/>
            <person name="Veneault-Fourrey C."/>
            <person name="LaButti K."/>
            <person name="Lindquist E.A."/>
            <person name="Lipzen A."/>
            <person name="Lundell T."/>
            <person name="Morin E."/>
            <person name="Murat C."/>
            <person name="Sun H."/>
            <person name="Tunlid A."/>
            <person name="Henrissat B."/>
            <person name="Grigoriev I.V."/>
            <person name="Hibbett D.S."/>
            <person name="Martin F."/>
            <person name="Nordberg H.P."/>
            <person name="Cantor M.N."/>
            <person name="Hua S.X."/>
        </authorList>
    </citation>
    <scope>NUCLEOTIDE SEQUENCE [LARGE SCALE GENOMIC DNA]</scope>
    <source>
        <strain evidence="1 2">Marx 270</strain>
    </source>
</reference>
<gene>
    <name evidence="1" type="ORF">M404DRAFT_789872</name>
</gene>
<dbReference type="HOGENOM" id="CLU_2050599_0_0_1"/>
<accession>A0A0C3PR89</accession>
<protein>
    <submittedName>
        <fullName evidence="1">Uncharacterized protein</fullName>
    </submittedName>
</protein>
<sequence>MWNEHMLVPVFTQYYRCYVEVIDVAYKQHDYKQIRDPIKGNEGARVRQSKMSCYVDLLAHSLNRSHLCENLTTVDSLITHTFFHFPNSHTLSYPIPYGLSRMGMGYKGVDCTCRFLRPDG</sequence>
<proteinExistence type="predicted"/>
<dbReference type="Proteomes" id="UP000054217">
    <property type="component" value="Unassembled WGS sequence"/>
</dbReference>
<dbReference type="AlphaFoldDB" id="A0A0C3PR89"/>
<dbReference type="EMBL" id="KN831949">
    <property type="protein sequence ID" value="KIO11566.1"/>
    <property type="molecule type" value="Genomic_DNA"/>
</dbReference>
<evidence type="ECO:0000313" key="2">
    <source>
        <dbReference type="Proteomes" id="UP000054217"/>
    </source>
</evidence>
<reference evidence="2" key="2">
    <citation type="submission" date="2015-01" db="EMBL/GenBank/DDBJ databases">
        <title>Evolutionary Origins and Diversification of the Mycorrhizal Mutualists.</title>
        <authorList>
            <consortium name="DOE Joint Genome Institute"/>
            <consortium name="Mycorrhizal Genomics Consortium"/>
            <person name="Kohler A."/>
            <person name="Kuo A."/>
            <person name="Nagy L.G."/>
            <person name="Floudas D."/>
            <person name="Copeland A."/>
            <person name="Barry K.W."/>
            <person name="Cichocki N."/>
            <person name="Veneault-Fourrey C."/>
            <person name="LaButti K."/>
            <person name="Lindquist E.A."/>
            <person name="Lipzen A."/>
            <person name="Lundell T."/>
            <person name="Morin E."/>
            <person name="Murat C."/>
            <person name="Riley R."/>
            <person name="Ohm R."/>
            <person name="Sun H."/>
            <person name="Tunlid A."/>
            <person name="Henrissat B."/>
            <person name="Grigoriev I.V."/>
            <person name="Hibbett D.S."/>
            <person name="Martin F."/>
        </authorList>
    </citation>
    <scope>NUCLEOTIDE SEQUENCE [LARGE SCALE GENOMIC DNA]</scope>
    <source>
        <strain evidence="2">Marx 270</strain>
    </source>
</reference>